<dbReference type="InterPro" id="IPR001128">
    <property type="entry name" value="Cyt_P450"/>
</dbReference>
<name>A0ABY7DM86_MYAAR</name>
<keyword evidence="3" id="KW-0408">Iron</keyword>
<comment type="similarity">
    <text evidence="1">Belongs to the cytochrome P450 family.</text>
</comment>
<evidence type="ECO:0000313" key="5">
    <source>
        <dbReference type="Proteomes" id="UP001164746"/>
    </source>
</evidence>
<keyword evidence="5" id="KW-1185">Reference proteome</keyword>
<evidence type="ECO:0000256" key="1">
    <source>
        <dbReference type="ARBA" id="ARBA00010617"/>
    </source>
</evidence>
<dbReference type="InterPro" id="IPR002401">
    <property type="entry name" value="Cyt_P450_E_grp-I"/>
</dbReference>
<keyword evidence="2" id="KW-0479">Metal-binding</keyword>
<protein>
    <submittedName>
        <fullName evidence="4">CP1A1-like protein</fullName>
    </submittedName>
</protein>
<accession>A0ABY7DM86</accession>
<dbReference type="InterPro" id="IPR050182">
    <property type="entry name" value="Cytochrome_P450_fam2"/>
</dbReference>
<dbReference type="PANTHER" id="PTHR24300">
    <property type="entry name" value="CYTOCHROME P450 508A4-RELATED"/>
    <property type="match status" value="1"/>
</dbReference>
<organism evidence="4 5">
    <name type="scientific">Mya arenaria</name>
    <name type="common">Soft-shell clam</name>
    <dbReference type="NCBI Taxonomy" id="6604"/>
    <lineage>
        <taxon>Eukaryota</taxon>
        <taxon>Metazoa</taxon>
        <taxon>Spiralia</taxon>
        <taxon>Lophotrochozoa</taxon>
        <taxon>Mollusca</taxon>
        <taxon>Bivalvia</taxon>
        <taxon>Autobranchia</taxon>
        <taxon>Heteroconchia</taxon>
        <taxon>Euheterodonta</taxon>
        <taxon>Imparidentia</taxon>
        <taxon>Neoheterodontei</taxon>
        <taxon>Myida</taxon>
        <taxon>Myoidea</taxon>
        <taxon>Myidae</taxon>
        <taxon>Mya</taxon>
    </lineage>
</organism>
<dbReference type="PRINTS" id="PR00463">
    <property type="entry name" value="EP450I"/>
</dbReference>
<proteinExistence type="inferred from homology"/>
<evidence type="ECO:0000313" key="4">
    <source>
        <dbReference type="EMBL" id="WAQ98804.1"/>
    </source>
</evidence>
<gene>
    <name evidence="4" type="ORF">MAR_023177</name>
</gene>
<evidence type="ECO:0000256" key="2">
    <source>
        <dbReference type="ARBA" id="ARBA00022723"/>
    </source>
</evidence>
<evidence type="ECO:0000256" key="3">
    <source>
        <dbReference type="ARBA" id="ARBA00023004"/>
    </source>
</evidence>
<dbReference type="Proteomes" id="UP001164746">
    <property type="component" value="Chromosome 3"/>
</dbReference>
<sequence length="94" mass="10457">MSLVNLESAGFDTTRKTTLWLVLYMAAYPAVQGRVQEKIDSVVGPERPPALANKPRLVYTGAVIQEVMRIVTMLPVSLPHYAIQDSKIDNMIDI</sequence>
<reference evidence="4" key="1">
    <citation type="submission" date="2022-11" db="EMBL/GenBank/DDBJ databases">
        <title>Centuries of genome instability and evolution in soft-shell clam transmissible cancer (bioRxiv).</title>
        <authorList>
            <person name="Hart S.F.M."/>
            <person name="Yonemitsu M.A."/>
            <person name="Giersch R.M."/>
            <person name="Beal B.F."/>
            <person name="Arriagada G."/>
            <person name="Davis B.W."/>
            <person name="Ostrander E.A."/>
            <person name="Goff S.P."/>
            <person name="Metzger M.J."/>
        </authorList>
    </citation>
    <scope>NUCLEOTIDE SEQUENCE</scope>
    <source>
        <strain evidence="4">MELC-2E11</strain>
        <tissue evidence="4">Siphon/mantle</tissue>
    </source>
</reference>
<dbReference type="Gene3D" id="1.10.630.10">
    <property type="entry name" value="Cytochrome P450"/>
    <property type="match status" value="1"/>
</dbReference>
<dbReference type="InterPro" id="IPR036396">
    <property type="entry name" value="Cyt_P450_sf"/>
</dbReference>
<dbReference type="SUPFAM" id="SSF48264">
    <property type="entry name" value="Cytochrome P450"/>
    <property type="match status" value="1"/>
</dbReference>
<dbReference type="EMBL" id="CP111014">
    <property type="protein sequence ID" value="WAQ98804.1"/>
    <property type="molecule type" value="Genomic_DNA"/>
</dbReference>
<dbReference type="Pfam" id="PF00067">
    <property type="entry name" value="p450"/>
    <property type="match status" value="1"/>
</dbReference>